<dbReference type="InterPro" id="IPR007168">
    <property type="entry name" value="Phageshock_PspC_N"/>
</dbReference>
<feature type="domain" description="Histidine kinase/HSP90-like ATPase" evidence="6">
    <location>
        <begin position="390"/>
        <end position="476"/>
    </location>
</feature>
<evidence type="ECO:0000259" key="6">
    <source>
        <dbReference type="Pfam" id="PF02518"/>
    </source>
</evidence>
<accession>A0A3T0RY32</accession>
<name>A0A3T0RY32_9ACTN</name>
<keyword evidence="3" id="KW-0902">Two-component regulatory system</keyword>
<evidence type="ECO:0000256" key="4">
    <source>
        <dbReference type="SAM" id="MobiDB-lite"/>
    </source>
</evidence>
<dbReference type="Pfam" id="PF04024">
    <property type="entry name" value="PspC"/>
    <property type="match status" value="1"/>
</dbReference>
<dbReference type="KEGG" id="aji:C0Z10_03500"/>
<keyword evidence="5" id="KW-1133">Transmembrane helix</keyword>
<dbReference type="GO" id="GO:0000160">
    <property type="term" value="P:phosphorelay signal transduction system"/>
    <property type="evidence" value="ECO:0007669"/>
    <property type="project" value="UniProtKB-KW"/>
</dbReference>
<organism evidence="8 9">
    <name type="scientific">Acidipropionibacterium jensenii</name>
    <dbReference type="NCBI Taxonomy" id="1749"/>
    <lineage>
        <taxon>Bacteria</taxon>
        <taxon>Bacillati</taxon>
        <taxon>Actinomycetota</taxon>
        <taxon>Actinomycetes</taxon>
        <taxon>Propionibacteriales</taxon>
        <taxon>Propionibacteriaceae</taxon>
        <taxon>Acidipropionibacterium</taxon>
    </lineage>
</organism>
<feature type="region of interest" description="Disordered" evidence="4">
    <location>
        <begin position="1"/>
        <end position="57"/>
    </location>
</feature>
<proteinExistence type="predicted"/>
<keyword evidence="5" id="KW-0472">Membrane</keyword>
<dbReference type="EMBL" id="CP025570">
    <property type="protein sequence ID" value="AZZ38974.1"/>
    <property type="molecule type" value="Genomic_DNA"/>
</dbReference>
<evidence type="ECO:0000313" key="8">
    <source>
        <dbReference type="EMBL" id="AZZ38974.1"/>
    </source>
</evidence>
<feature type="compositionally biased region" description="Basic and acidic residues" evidence="4">
    <location>
        <begin position="13"/>
        <end position="43"/>
    </location>
</feature>
<sequence>MRPDRVLVPTELARNDSTRGDSTRGDSTRHESAPGEVRARGPEAPDPEDADGPLRTACRRPDQGWIVGVAAGLADHLGIPVWIVRLGFVALAAFDLVGVLIYGALWILMPRAEESASSPGLVSADRLGLRTRAPLAVRSPSDLTGALALVGVGLVWALQVIGFGVSSRWFWPLALAAGGVAMVWRQADDSASADHTGAEKPWRQALMGRRGRLAAVRVGVGLALVGTAVSLVAASQIGVDQLPTLALMALLVLGGVSLVVAPWARSWQVRLRRADRERVVADARADMAAHLHDSVLQTLALIQRQADDPRAVATLARRQERELREWLYGGATATAADPGRGSGARSDGSEAQASFRAVLSAECARIESERGTPVELVCVGDVVMDDGLRALSQAAAEAVMNAAKHSGAPRVDVYAEVEPDQVEVFVRDRGTGFDPDDIADDRMGVRRSIIGRMERHGGTATVRSALGEGTEIRLQMAPETGGADSSGRPTND</sequence>
<dbReference type="PANTHER" id="PTHR24421:SF61">
    <property type="entry name" value="OXYGEN SENSOR HISTIDINE KINASE NREB"/>
    <property type="match status" value="1"/>
</dbReference>
<dbReference type="AlphaFoldDB" id="A0A3T0RY32"/>
<dbReference type="GO" id="GO:0016301">
    <property type="term" value="F:kinase activity"/>
    <property type="evidence" value="ECO:0007669"/>
    <property type="project" value="UniProtKB-KW"/>
</dbReference>
<evidence type="ECO:0000313" key="9">
    <source>
        <dbReference type="Proteomes" id="UP000285875"/>
    </source>
</evidence>
<feature type="domain" description="Phage shock protein PspC N-terminal" evidence="7">
    <location>
        <begin position="58"/>
        <end position="111"/>
    </location>
</feature>
<evidence type="ECO:0000259" key="7">
    <source>
        <dbReference type="Pfam" id="PF04024"/>
    </source>
</evidence>
<dbReference type="InterPro" id="IPR050482">
    <property type="entry name" value="Sensor_HK_TwoCompSys"/>
</dbReference>
<feature type="transmembrane region" description="Helical" evidence="5">
    <location>
        <begin position="143"/>
        <end position="163"/>
    </location>
</feature>
<evidence type="ECO:0000256" key="2">
    <source>
        <dbReference type="ARBA" id="ARBA00022777"/>
    </source>
</evidence>
<dbReference type="Pfam" id="PF02518">
    <property type="entry name" value="HATPase_c"/>
    <property type="match status" value="1"/>
</dbReference>
<evidence type="ECO:0000256" key="3">
    <source>
        <dbReference type="ARBA" id="ARBA00023012"/>
    </source>
</evidence>
<evidence type="ECO:0000256" key="5">
    <source>
        <dbReference type="SAM" id="Phobius"/>
    </source>
</evidence>
<keyword evidence="5" id="KW-0812">Transmembrane</keyword>
<dbReference type="InterPro" id="IPR003594">
    <property type="entry name" value="HATPase_dom"/>
</dbReference>
<dbReference type="InterPro" id="IPR036890">
    <property type="entry name" value="HATPase_C_sf"/>
</dbReference>
<feature type="transmembrane region" description="Helical" evidence="5">
    <location>
        <begin position="89"/>
        <end position="108"/>
    </location>
</feature>
<dbReference type="SUPFAM" id="SSF55874">
    <property type="entry name" value="ATPase domain of HSP90 chaperone/DNA topoisomerase II/histidine kinase"/>
    <property type="match status" value="1"/>
</dbReference>
<dbReference type="Proteomes" id="UP000285875">
    <property type="component" value="Chromosome"/>
</dbReference>
<feature type="transmembrane region" description="Helical" evidence="5">
    <location>
        <begin position="245"/>
        <end position="264"/>
    </location>
</feature>
<evidence type="ECO:0000256" key="1">
    <source>
        <dbReference type="ARBA" id="ARBA00022679"/>
    </source>
</evidence>
<gene>
    <name evidence="8" type="ORF">C0Z10_03500</name>
</gene>
<dbReference type="Gene3D" id="3.30.565.10">
    <property type="entry name" value="Histidine kinase-like ATPase, C-terminal domain"/>
    <property type="match status" value="1"/>
</dbReference>
<dbReference type="PANTHER" id="PTHR24421">
    <property type="entry name" value="NITRATE/NITRITE SENSOR PROTEIN NARX-RELATED"/>
    <property type="match status" value="1"/>
</dbReference>
<reference evidence="9" key="1">
    <citation type="submission" date="2017-12" db="EMBL/GenBank/DDBJ databases">
        <title>Whole genome sequencing of Acidipropionibacterium jensenii strains JS279 and JS280.</title>
        <authorList>
            <person name="Deptula P."/>
            <person name="Laine P."/>
            <person name="Smolander O.-P."/>
            <person name="Paulin L."/>
            <person name="Auvinen P."/>
            <person name="Varmanen P."/>
        </authorList>
    </citation>
    <scope>NUCLEOTIDE SEQUENCE [LARGE SCALE GENOMIC DNA]</scope>
    <source>
        <strain evidence="9">JS280</strain>
    </source>
</reference>
<feature type="transmembrane region" description="Helical" evidence="5">
    <location>
        <begin position="214"/>
        <end position="239"/>
    </location>
</feature>
<keyword evidence="2" id="KW-0418">Kinase</keyword>
<protein>
    <submittedName>
        <fullName evidence="8">PspC domain-containing protein</fullName>
    </submittedName>
</protein>
<keyword evidence="1" id="KW-0808">Transferase</keyword>